<accession>A0A9Q9AWE8</accession>
<dbReference type="EMBL" id="CP099423">
    <property type="protein sequence ID" value="USW54413.1"/>
    <property type="molecule type" value="Genomic_DNA"/>
</dbReference>
<protein>
    <submittedName>
        <fullName evidence="1">Uncharacterized protein</fullName>
    </submittedName>
</protein>
<evidence type="ECO:0000313" key="1">
    <source>
        <dbReference type="EMBL" id="USW54413.1"/>
    </source>
</evidence>
<keyword evidence="2" id="KW-1185">Reference proteome</keyword>
<dbReference type="Proteomes" id="UP001056384">
    <property type="component" value="Chromosome 6"/>
</dbReference>
<name>A0A9Q9AWE8_9PEZI</name>
<reference evidence="1" key="1">
    <citation type="submission" date="2022-06" db="EMBL/GenBank/DDBJ databases">
        <title>Complete genome sequences of two strains of the flax pathogen Septoria linicola.</title>
        <authorList>
            <person name="Lapalu N."/>
            <person name="Simon A."/>
            <person name="Demenou B."/>
            <person name="Paumier D."/>
            <person name="Guillot M.-P."/>
            <person name="Gout L."/>
            <person name="Valade R."/>
        </authorList>
    </citation>
    <scope>NUCLEOTIDE SEQUENCE</scope>
    <source>
        <strain evidence="1">SE15195</strain>
    </source>
</reference>
<dbReference type="AlphaFoldDB" id="A0A9Q9AWE8"/>
<evidence type="ECO:0000313" key="2">
    <source>
        <dbReference type="Proteomes" id="UP001056384"/>
    </source>
</evidence>
<sequence>MKKPKPKWTSSKLVVVGEPGVRCWHISLRLGDSGEGIFREKDLTLHCEDVQSLHSTDMKGIAGYNDPNVGRFVVEKEKFTFPPAQGTQYELDVAAVLLALAFSCGLFPQFGSIKELHDSNFVFIPKDPDVRKASSLAASGALDPTKR</sequence>
<organism evidence="1 2">
    <name type="scientific">Septoria linicola</name>
    <dbReference type="NCBI Taxonomy" id="215465"/>
    <lineage>
        <taxon>Eukaryota</taxon>
        <taxon>Fungi</taxon>
        <taxon>Dikarya</taxon>
        <taxon>Ascomycota</taxon>
        <taxon>Pezizomycotina</taxon>
        <taxon>Dothideomycetes</taxon>
        <taxon>Dothideomycetidae</taxon>
        <taxon>Mycosphaerellales</taxon>
        <taxon>Mycosphaerellaceae</taxon>
        <taxon>Septoria</taxon>
    </lineage>
</organism>
<gene>
    <name evidence="1" type="ORF">Slin15195_G077320</name>
</gene>
<proteinExistence type="predicted"/>